<protein>
    <submittedName>
        <fullName evidence="1">Uncharacterized protein</fullName>
    </submittedName>
</protein>
<gene>
    <name evidence="1" type="ORF">HCDG_00887</name>
</gene>
<organism evidence="1 2">
    <name type="scientific">Ajellomyces capsulatus (strain H143)</name>
    <name type="common">Darling's disease fungus</name>
    <name type="synonym">Histoplasma capsulatum</name>
    <dbReference type="NCBI Taxonomy" id="544712"/>
    <lineage>
        <taxon>Eukaryota</taxon>
        <taxon>Fungi</taxon>
        <taxon>Dikarya</taxon>
        <taxon>Ascomycota</taxon>
        <taxon>Pezizomycotina</taxon>
        <taxon>Eurotiomycetes</taxon>
        <taxon>Eurotiomycetidae</taxon>
        <taxon>Onygenales</taxon>
        <taxon>Ajellomycetaceae</taxon>
        <taxon>Histoplasma</taxon>
    </lineage>
</organism>
<proteinExistence type="predicted"/>
<dbReference type="VEuPathDB" id="FungiDB:HCDG_00887"/>
<reference evidence="2" key="1">
    <citation type="submission" date="2009-05" db="EMBL/GenBank/DDBJ databases">
        <title>The genome sequence of Ajellomyces capsulatus strain H143.</title>
        <authorList>
            <person name="Champion M."/>
            <person name="Cuomo C.A."/>
            <person name="Ma L.-J."/>
            <person name="Henn M.R."/>
            <person name="Sil A."/>
            <person name="Goldman B."/>
            <person name="Young S.K."/>
            <person name="Kodira C.D."/>
            <person name="Zeng Q."/>
            <person name="Koehrsen M."/>
            <person name="Alvarado L."/>
            <person name="Berlin A.M."/>
            <person name="Borenstein D."/>
            <person name="Chen Z."/>
            <person name="Engels R."/>
            <person name="Freedman E."/>
            <person name="Gellesch M."/>
            <person name="Goldberg J."/>
            <person name="Griggs A."/>
            <person name="Gujja S."/>
            <person name="Heiman D.I."/>
            <person name="Hepburn T.A."/>
            <person name="Howarth C."/>
            <person name="Jen D."/>
            <person name="Larson L."/>
            <person name="Lewis B."/>
            <person name="Mehta T."/>
            <person name="Park D."/>
            <person name="Pearson M."/>
            <person name="Roberts A."/>
            <person name="Saif S."/>
            <person name="Shea T.D."/>
            <person name="Shenoy N."/>
            <person name="Sisk P."/>
            <person name="Stolte C."/>
            <person name="Sykes S."/>
            <person name="Walk T."/>
            <person name="White J."/>
            <person name="Yandava C."/>
            <person name="Klein B."/>
            <person name="McEwen J.G."/>
            <person name="Puccia R."/>
            <person name="Goldman G.H."/>
            <person name="Felipe M.S."/>
            <person name="Nino-Vega G."/>
            <person name="San-Blas G."/>
            <person name="Taylor J.W."/>
            <person name="Mendoza L."/>
            <person name="Galagan J.E."/>
            <person name="Nusbaum C."/>
            <person name="Birren B.W."/>
        </authorList>
    </citation>
    <scope>NUCLEOTIDE SEQUENCE [LARGE SCALE GENOMIC DNA]</scope>
    <source>
        <strain evidence="2">H143</strain>
    </source>
</reference>
<dbReference type="EMBL" id="GG692419">
    <property type="protein sequence ID" value="EER45308.1"/>
    <property type="molecule type" value="Genomic_DNA"/>
</dbReference>
<dbReference type="Proteomes" id="UP000002624">
    <property type="component" value="Unassembled WGS sequence"/>
</dbReference>
<dbReference type="AlphaFoldDB" id="C6H2F5"/>
<sequence>MDISTRQTTSMFASTKLLNAHRPTGGEYPGPLTALLPLNHFLSSTPLYFSSLSPHFGERLSQAHCRQEGSDFWPLKYWDSHELIMEDLLEKSKIPVCSTTTCRHLTGVPVCFAS</sequence>
<accession>C6H2F5</accession>
<dbReference type="HOGENOM" id="CLU_2120365_0_0_1"/>
<name>C6H2F5_AJECH</name>
<evidence type="ECO:0000313" key="1">
    <source>
        <dbReference type="EMBL" id="EER45308.1"/>
    </source>
</evidence>
<evidence type="ECO:0000313" key="2">
    <source>
        <dbReference type="Proteomes" id="UP000002624"/>
    </source>
</evidence>